<evidence type="ECO:0000313" key="8">
    <source>
        <dbReference type="Proteomes" id="UP001609219"/>
    </source>
</evidence>
<evidence type="ECO:0000256" key="1">
    <source>
        <dbReference type="ARBA" id="ARBA00007274"/>
    </source>
</evidence>
<evidence type="ECO:0000313" key="7">
    <source>
        <dbReference type="Proteomes" id="UP001609176"/>
    </source>
</evidence>
<dbReference type="Proteomes" id="UP001609219">
    <property type="component" value="Unassembled WGS sequence"/>
</dbReference>
<dbReference type="RefSeq" id="WP_395114355.1">
    <property type="nucleotide sequence ID" value="NZ_JBIMSN010000085.1"/>
</dbReference>
<dbReference type="PANTHER" id="PTHR23416:SF23">
    <property type="entry name" value="ACETYLTRANSFERASE C18B11.09C-RELATED"/>
    <property type="match status" value="1"/>
</dbReference>
<dbReference type="EMBL" id="JBIMSP010000044">
    <property type="protein sequence ID" value="MFH5244491.1"/>
    <property type="molecule type" value="Genomic_DNA"/>
</dbReference>
<reference evidence="6 7" key="1">
    <citation type="submission" date="2024-10" db="EMBL/GenBank/DDBJ databases">
        <authorList>
            <person name="Riesco R."/>
        </authorList>
    </citation>
    <scope>NUCLEOTIDE SEQUENCE [LARGE SCALE GENOMIC DNA]</scope>
    <source>
        <strain evidence="5 7">NCIMB 15448</strain>
        <strain evidence="3 6">NCIMB 15449</strain>
        <strain evidence="4 8">NCIMB 15450</strain>
    </source>
</reference>
<comment type="caution">
    <text evidence="4">The sequence shown here is derived from an EMBL/GenBank/DDBJ whole genome shotgun (WGS) entry which is preliminary data.</text>
</comment>
<dbReference type="EMBL" id="JBIMSN010000085">
    <property type="protein sequence ID" value="MFH5230701.1"/>
    <property type="molecule type" value="Genomic_DNA"/>
</dbReference>
<name>A0ABW7K811_9NOCA</name>
<comment type="similarity">
    <text evidence="1">Belongs to the transferase hexapeptide repeat family.</text>
</comment>
<dbReference type="CDD" id="cd04647">
    <property type="entry name" value="LbH_MAT_like"/>
    <property type="match status" value="1"/>
</dbReference>
<evidence type="ECO:0000256" key="2">
    <source>
        <dbReference type="ARBA" id="ARBA00022679"/>
    </source>
</evidence>
<dbReference type="InterPro" id="IPR001451">
    <property type="entry name" value="Hexapep"/>
</dbReference>
<dbReference type="Gene3D" id="2.160.10.10">
    <property type="entry name" value="Hexapeptide repeat proteins"/>
    <property type="match status" value="1"/>
</dbReference>
<dbReference type="Proteomes" id="UP001609176">
    <property type="component" value="Unassembled WGS sequence"/>
</dbReference>
<protein>
    <submittedName>
        <fullName evidence="4">Acyltransferase</fullName>
    </submittedName>
</protein>
<keyword evidence="8" id="KW-1185">Reference proteome</keyword>
<dbReference type="InterPro" id="IPR051159">
    <property type="entry name" value="Hexapeptide_acetyltransf"/>
</dbReference>
<keyword evidence="2" id="KW-0808">Transferase</keyword>
<dbReference type="InterPro" id="IPR011004">
    <property type="entry name" value="Trimer_LpxA-like_sf"/>
</dbReference>
<evidence type="ECO:0000313" key="6">
    <source>
        <dbReference type="Proteomes" id="UP001609175"/>
    </source>
</evidence>
<evidence type="ECO:0000313" key="5">
    <source>
        <dbReference type="EMBL" id="MFH5244491.1"/>
    </source>
</evidence>
<dbReference type="SUPFAM" id="SSF51161">
    <property type="entry name" value="Trimeric LpxA-like enzymes"/>
    <property type="match status" value="1"/>
</dbReference>
<gene>
    <name evidence="5" type="ORF">ACHIPV_21840</name>
    <name evidence="3" type="ORF">ACHIPZ_11485</name>
    <name evidence="4" type="ORF">ACHIRB_19330</name>
</gene>
<keyword evidence="4" id="KW-0012">Acyltransferase</keyword>
<proteinExistence type="inferred from homology"/>
<dbReference type="Pfam" id="PF00132">
    <property type="entry name" value="Hexapep"/>
    <property type="match status" value="1"/>
</dbReference>
<sequence>MRVLRHAGVVAGTPSLVHRGVVVQGLGTLRFGSGCFVNYGCYFDTVADITIGNSVFLADHVRVLTSSHEIGTAAQRASTLKSESVVIGDGVWIGSGAAIMPGVTIGAGTIVGANSLVTRDCKPNAVYAGSPAEFRRELD</sequence>
<evidence type="ECO:0000313" key="3">
    <source>
        <dbReference type="EMBL" id="MFH5208815.1"/>
    </source>
</evidence>
<dbReference type="GO" id="GO:0016746">
    <property type="term" value="F:acyltransferase activity"/>
    <property type="evidence" value="ECO:0007669"/>
    <property type="project" value="UniProtKB-KW"/>
</dbReference>
<dbReference type="EMBL" id="JBIMSO010000046">
    <property type="protein sequence ID" value="MFH5208815.1"/>
    <property type="molecule type" value="Genomic_DNA"/>
</dbReference>
<evidence type="ECO:0000313" key="4">
    <source>
        <dbReference type="EMBL" id="MFH5230701.1"/>
    </source>
</evidence>
<dbReference type="Proteomes" id="UP001609175">
    <property type="component" value="Unassembled WGS sequence"/>
</dbReference>
<accession>A0ABW7K811</accession>
<dbReference type="PANTHER" id="PTHR23416">
    <property type="entry name" value="SIALIC ACID SYNTHASE-RELATED"/>
    <property type="match status" value="1"/>
</dbReference>
<organism evidence="4 8">
    <name type="scientific">Antrihabitans spumae</name>
    <dbReference type="NCBI Taxonomy" id="3373370"/>
    <lineage>
        <taxon>Bacteria</taxon>
        <taxon>Bacillati</taxon>
        <taxon>Actinomycetota</taxon>
        <taxon>Actinomycetes</taxon>
        <taxon>Mycobacteriales</taxon>
        <taxon>Nocardiaceae</taxon>
        <taxon>Antrihabitans</taxon>
    </lineage>
</organism>